<accession>A0ABV8ENG5</accession>
<sequence length="189" mass="21693">MNRTNKDIRDQFDFFRELITVDKIVLSKTIHLEPKKSNAKWLTGQSSVQHETINEEISFTVERSKRDSKYGVKLRCPSLTGEPFFRFDSDGPAHRNDFPEIPLEEQSVTTPHFNSYKEDGKPIAYKNETLKNEKEAQIIAEDVNFGVSLFCMESNTKLSTGDFPSIIDKAPEFAFTAVQNINFDNISFE</sequence>
<dbReference type="EMBL" id="JBHSAV010000047">
    <property type="protein sequence ID" value="MFC3976750.1"/>
    <property type="molecule type" value="Genomic_DNA"/>
</dbReference>
<keyword evidence="2" id="KW-1185">Reference proteome</keyword>
<evidence type="ECO:0000313" key="2">
    <source>
        <dbReference type="Proteomes" id="UP001595766"/>
    </source>
</evidence>
<proteinExistence type="predicted"/>
<comment type="caution">
    <text evidence="1">The sequence shown here is derived from an EMBL/GenBank/DDBJ whole genome shotgun (WGS) entry which is preliminary data.</text>
</comment>
<gene>
    <name evidence="1" type="ORF">ACFOUP_10210</name>
</gene>
<organism evidence="1 2">
    <name type="scientific">Belliella kenyensis</name>
    <dbReference type="NCBI Taxonomy" id="1472724"/>
    <lineage>
        <taxon>Bacteria</taxon>
        <taxon>Pseudomonadati</taxon>
        <taxon>Bacteroidota</taxon>
        <taxon>Cytophagia</taxon>
        <taxon>Cytophagales</taxon>
        <taxon>Cyclobacteriaceae</taxon>
        <taxon>Belliella</taxon>
    </lineage>
</organism>
<name>A0ABV8ENG5_9BACT</name>
<dbReference type="RefSeq" id="WP_241296741.1">
    <property type="nucleotide sequence ID" value="NZ_JAKZGR010000016.1"/>
</dbReference>
<reference evidence="2" key="1">
    <citation type="journal article" date="2019" name="Int. J. Syst. Evol. Microbiol.">
        <title>The Global Catalogue of Microorganisms (GCM) 10K type strain sequencing project: providing services to taxonomists for standard genome sequencing and annotation.</title>
        <authorList>
            <consortium name="The Broad Institute Genomics Platform"/>
            <consortium name="The Broad Institute Genome Sequencing Center for Infectious Disease"/>
            <person name="Wu L."/>
            <person name="Ma J."/>
        </authorList>
    </citation>
    <scope>NUCLEOTIDE SEQUENCE [LARGE SCALE GENOMIC DNA]</scope>
    <source>
        <strain evidence="2">CECT 8551</strain>
    </source>
</reference>
<dbReference type="Proteomes" id="UP001595766">
    <property type="component" value="Unassembled WGS sequence"/>
</dbReference>
<evidence type="ECO:0000313" key="1">
    <source>
        <dbReference type="EMBL" id="MFC3976750.1"/>
    </source>
</evidence>
<protein>
    <submittedName>
        <fullName evidence="1">Uncharacterized protein</fullName>
    </submittedName>
</protein>